<dbReference type="GO" id="GO:0007165">
    <property type="term" value="P:signal transduction"/>
    <property type="evidence" value="ECO:0007669"/>
    <property type="project" value="InterPro"/>
</dbReference>
<feature type="region of interest" description="Disordered" evidence="1">
    <location>
        <begin position="818"/>
        <end position="906"/>
    </location>
</feature>
<feature type="compositionally biased region" description="Low complexity" evidence="1">
    <location>
        <begin position="325"/>
        <end position="339"/>
    </location>
</feature>
<feature type="compositionally biased region" description="Basic and acidic residues" evidence="1">
    <location>
        <begin position="975"/>
        <end position="995"/>
    </location>
</feature>
<feature type="compositionally biased region" description="Polar residues" evidence="1">
    <location>
        <begin position="82"/>
        <end position="92"/>
    </location>
</feature>
<dbReference type="InterPro" id="IPR000198">
    <property type="entry name" value="RhoGAP_dom"/>
</dbReference>
<evidence type="ECO:0000313" key="4">
    <source>
        <dbReference type="Proteomes" id="UP000289152"/>
    </source>
</evidence>
<feature type="compositionally biased region" description="Basic and acidic residues" evidence="1">
    <location>
        <begin position="157"/>
        <end position="166"/>
    </location>
</feature>
<feature type="compositionally biased region" description="Pro residues" evidence="1">
    <location>
        <begin position="307"/>
        <end position="319"/>
    </location>
</feature>
<feature type="region of interest" description="Disordered" evidence="1">
    <location>
        <begin position="1104"/>
        <end position="1124"/>
    </location>
</feature>
<feature type="compositionally biased region" description="Polar residues" evidence="1">
    <location>
        <begin position="257"/>
        <end position="270"/>
    </location>
</feature>
<dbReference type="OrthoDB" id="79452at2759"/>
<dbReference type="AlphaFoldDB" id="A0A4Q1BL99"/>
<sequence length="1124" mass="124019">MGGLLESRIPRPQGSPRPISPIHFETPPSSTAVRPAIIRPSQSPSILHRSQMLQESQEDHLESQTTGQSPNHPSSQDDHYSRSPTSPTSIFRATNPFVYRGDPIDVMSPSPCTSNSDDPSPKTRSSPTSTLVPVTIPFPTPSVSPSLGPVPGPNHKSCQDTDEGKNEYNSVLDSSSQSPYTPTGPPSHVCGRPSNHTRPGHVSHSTGNRSKPLSPSDEQAGIRSVGRKLPATVIRGLTQPAEDLYGLGRPTGIPTFKNRQVSTPILGSEQTAKHSPPSQHDRRRAGTATPSPKTGPGKSATRRVIPPSRPPTKPSPPFTRPLLGSCSPQSRPSNSSTSSERQQLLPSLPISTHAAPSSTSRGPLLRPDQQLQGPSQIGVPPYNHARVRTLRQLAQVLGITFAAVEAIIDIEMLLAKVKITYASGLLNQAEPDKHHCVSLLSSSSGAKSSLYGPRIRRGPPIPTLRPTAIPVAIKPTSERRNKPPGKSSRKTAGKSSESGHPGMSAWNRALEVKDRFVKSKKTKAVPDKSRPPAFSVTFHQIPLTARLLVLIGDQRYELPVVVVKIIEELQHKRLATPNLLFGGAWAFVGDIINTYNAGPDYGKTWAVEQEGTGDLVGVLRHWIFSLPTPILDETLFGAFNKYCCGPPVRNDFLETLPIDEDQVDPTRLAAARLIFRVLPPLQFSLLVYFLSFFNEVLEVPENLVDLETLCYTYGPSLFAPRDRNIVILNPCPTPEEGFISDEEKYTAPTLMASRHALGWAIQHWHLISKDLYDNVPVPKQFTPSAETKVMNKPMSLRTPRPIKPRLLAPIDLNTRGSSLAAESTINRTPESTKKKTEQETPTCVRSAPITPFMLAPLPSDSPSPLGSADIPRRVSSSRDLRPGSADTFGVRREEGIMKSEMESSSDVTLEVASELDDGEEQAVLMDTESIKETFPRSPSVSFYLLPEIDICDSFTIIESPREIELDTNMEQEFDSPAKSEEDVKQETEQDANKEQCEVTGDSTITTQELEVLTVPEMKPEIPVETLQNKLRQAELDEQLAQLEKRRAELQLQRIKALEEELVEMEQTRIAKGTWRIKKKITTESERDKERERNEQIKDVLKEMRELQKSTQEKTQKMLEKALKL</sequence>
<feature type="compositionally biased region" description="Polar residues" evidence="1">
    <location>
        <begin position="63"/>
        <end position="74"/>
    </location>
</feature>
<reference evidence="3 4" key="1">
    <citation type="submission" date="2016-06" db="EMBL/GenBank/DDBJ databases">
        <title>Evolution of pathogenesis and genome organization in the Tremellales.</title>
        <authorList>
            <person name="Cuomo C."/>
            <person name="Litvintseva A."/>
            <person name="Heitman J."/>
            <person name="Chen Y."/>
            <person name="Sun S."/>
            <person name="Springer D."/>
            <person name="Dromer F."/>
            <person name="Young S."/>
            <person name="Zeng Q."/>
            <person name="Chapman S."/>
            <person name="Gujja S."/>
            <person name="Saif S."/>
            <person name="Birren B."/>
        </authorList>
    </citation>
    <scope>NUCLEOTIDE SEQUENCE [LARGE SCALE GENOMIC DNA]</scope>
    <source>
        <strain evidence="3 4">ATCC 28783</strain>
    </source>
</reference>
<proteinExistence type="predicted"/>
<name>A0A4Q1BL99_TREME</name>
<dbReference type="Proteomes" id="UP000289152">
    <property type="component" value="Unassembled WGS sequence"/>
</dbReference>
<gene>
    <name evidence="3" type="ORF">M231_04191</name>
</gene>
<organism evidence="3 4">
    <name type="scientific">Tremella mesenterica</name>
    <name type="common">Jelly fungus</name>
    <dbReference type="NCBI Taxonomy" id="5217"/>
    <lineage>
        <taxon>Eukaryota</taxon>
        <taxon>Fungi</taxon>
        <taxon>Dikarya</taxon>
        <taxon>Basidiomycota</taxon>
        <taxon>Agaricomycotina</taxon>
        <taxon>Tremellomycetes</taxon>
        <taxon>Tremellales</taxon>
        <taxon>Tremellaceae</taxon>
        <taxon>Tremella</taxon>
    </lineage>
</organism>
<feature type="compositionally biased region" description="Basic and acidic residues" evidence="1">
    <location>
        <begin position="870"/>
        <end position="881"/>
    </location>
</feature>
<feature type="region of interest" description="Disordered" evidence="1">
    <location>
        <begin position="1"/>
        <end position="380"/>
    </location>
</feature>
<evidence type="ECO:0000259" key="2">
    <source>
        <dbReference type="PROSITE" id="PS50238"/>
    </source>
</evidence>
<protein>
    <recommendedName>
        <fullName evidence="2">Rho-GAP domain-containing protein</fullName>
    </recommendedName>
</protein>
<feature type="domain" description="Rho-GAP" evidence="2">
    <location>
        <begin position="541"/>
        <end position="758"/>
    </location>
</feature>
<dbReference type="PROSITE" id="PS50238">
    <property type="entry name" value="RHOGAP"/>
    <property type="match status" value="1"/>
</dbReference>
<feature type="compositionally biased region" description="Low complexity" evidence="1">
    <location>
        <begin position="854"/>
        <end position="869"/>
    </location>
</feature>
<feature type="compositionally biased region" description="Low complexity" evidence="1">
    <location>
        <begin position="443"/>
        <end position="453"/>
    </location>
</feature>
<dbReference type="InParanoid" id="A0A4Q1BL99"/>
<feature type="compositionally biased region" description="Polar residues" evidence="1">
    <location>
        <begin position="167"/>
        <end position="181"/>
    </location>
</feature>
<dbReference type="EMBL" id="SDIL01000046">
    <property type="protein sequence ID" value="RXK38558.1"/>
    <property type="molecule type" value="Genomic_DNA"/>
</dbReference>
<feature type="compositionally biased region" description="Pro residues" evidence="1">
    <location>
        <begin position="136"/>
        <end position="152"/>
    </location>
</feature>
<dbReference type="Pfam" id="PF00620">
    <property type="entry name" value="RhoGAP"/>
    <property type="match status" value="1"/>
</dbReference>
<evidence type="ECO:0000256" key="1">
    <source>
        <dbReference type="SAM" id="MobiDB-lite"/>
    </source>
</evidence>
<accession>A0A4Q1BL99</accession>
<comment type="caution">
    <text evidence="3">The sequence shown here is derived from an EMBL/GenBank/DDBJ whole genome shotgun (WGS) entry which is preliminary data.</text>
</comment>
<feature type="compositionally biased region" description="Low complexity" evidence="1">
    <location>
        <begin position="116"/>
        <end position="130"/>
    </location>
</feature>
<feature type="compositionally biased region" description="Polar residues" evidence="1">
    <location>
        <begin position="818"/>
        <end position="829"/>
    </location>
</feature>
<dbReference type="InterPro" id="IPR008936">
    <property type="entry name" value="Rho_GTPase_activation_prot"/>
</dbReference>
<feature type="compositionally biased region" description="Basic and acidic residues" evidence="1">
    <location>
        <begin position="889"/>
        <end position="901"/>
    </location>
</feature>
<evidence type="ECO:0000313" key="3">
    <source>
        <dbReference type="EMBL" id="RXK38558.1"/>
    </source>
</evidence>
<feature type="compositionally biased region" description="Polar residues" evidence="1">
    <location>
        <begin position="203"/>
        <end position="217"/>
    </location>
</feature>
<dbReference type="Gene3D" id="1.10.555.10">
    <property type="entry name" value="Rho GTPase activation protein"/>
    <property type="match status" value="1"/>
</dbReference>
<dbReference type="STRING" id="5217.A0A4Q1BL99"/>
<feature type="region of interest" description="Disordered" evidence="1">
    <location>
        <begin position="972"/>
        <end position="995"/>
    </location>
</feature>
<keyword evidence="4" id="KW-1185">Reference proteome</keyword>
<dbReference type="SUPFAM" id="SSF48350">
    <property type="entry name" value="GTPase activation domain, GAP"/>
    <property type="match status" value="1"/>
</dbReference>
<feature type="region of interest" description="Disordered" evidence="1">
    <location>
        <begin position="443"/>
        <end position="504"/>
    </location>
</feature>